<evidence type="ECO:0000256" key="2">
    <source>
        <dbReference type="ARBA" id="ARBA00022475"/>
    </source>
</evidence>
<keyword evidence="3 6" id="KW-0812">Transmembrane</keyword>
<feature type="transmembrane region" description="Helical" evidence="6">
    <location>
        <begin position="64"/>
        <end position="83"/>
    </location>
</feature>
<feature type="transmembrane region" description="Helical" evidence="6">
    <location>
        <begin position="129"/>
        <end position="150"/>
    </location>
</feature>
<dbReference type="AlphaFoldDB" id="A0A7G5EBS6"/>
<feature type="transmembrane region" description="Helical" evidence="6">
    <location>
        <begin position="40"/>
        <end position="58"/>
    </location>
</feature>
<evidence type="ECO:0000256" key="6">
    <source>
        <dbReference type="SAM" id="Phobius"/>
    </source>
</evidence>
<evidence type="ECO:0000256" key="3">
    <source>
        <dbReference type="ARBA" id="ARBA00022692"/>
    </source>
</evidence>
<keyword evidence="8" id="KW-1185">Reference proteome</keyword>
<feature type="transmembrane region" description="Helical" evidence="6">
    <location>
        <begin position="103"/>
        <end position="123"/>
    </location>
</feature>
<dbReference type="RefSeq" id="WP_182325896.1">
    <property type="nucleotide sequence ID" value="NZ_CP058554.1"/>
</dbReference>
<protein>
    <submittedName>
        <fullName evidence="7">ATP synthase subunit I</fullName>
    </submittedName>
</protein>
<accession>A0A7G5EBS6</accession>
<keyword evidence="4 6" id="KW-1133">Transmembrane helix</keyword>
<dbReference type="InterPro" id="IPR005598">
    <property type="entry name" value="ATP_synth_I"/>
</dbReference>
<name>A0A7G5EBS6_9BURK</name>
<dbReference type="EMBL" id="CP058554">
    <property type="protein sequence ID" value="QMV71451.1"/>
    <property type="molecule type" value="Genomic_DNA"/>
</dbReference>
<evidence type="ECO:0000313" key="7">
    <source>
        <dbReference type="EMBL" id="QMV71451.1"/>
    </source>
</evidence>
<evidence type="ECO:0000256" key="1">
    <source>
        <dbReference type="ARBA" id="ARBA00004651"/>
    </source>
</evidence>
<reference evidence="7 8" key="1">
    <citation type="journal article" date="2020" name="G3 (Bethesda)">
        <title>CeMbio - The Caenorhabditis elegans Microbiome Resource.</title>
        <authorList>
            <person name="Dirksen P."/>
            <person name="Assie A."/>
            <person name="Zimmermann J."/>
            <person name="Zhang F."/>
            <person name="Tietje A.M."/>
            <person name="Marsh S.A."/>
            <person name="Felix M.A."/>
            <person name="Shapira M."/>
            <person name="Kaleta C."/>
            <person name="Schulenburg H."/>
            <person name="Samuel B."/>
        </authorList>
    </citation>
    <scope>NUCLEOTIDE SEQUENCE [LARGE SCALE GENOMIC DNA]</scope>
    <source>
        <strain evidence="7 8">BIGb0172</strain>
    </source>
</reference>
<proteinExistence type="predicted"/>
<sequence length="157" mass="17257">MTTNAPQEEHVAEESDFKPLTAQEAAEWRQRHPPVSVVRVVKWQLVVGVVLTVLVGLVTQRAGWMWSVAYGAAAVVIPAAFFARGLRLHLGAGQENVAMVRFFGLEIAKLVLTVVLLLLAPLVVPGLNWLALVLGLVVVMKTYWLALWLLTRSAKIL</sequence>
<organism evidence="7 8">
    <name type="scientific">Comamonas piscis</name>
    <dbReference type="NCBI Taxonomy" id="1562974"/>
    <lineage>
        <taxon>Bacteria</taxon>
        <taxon>Pseudomonadati</taxon>
        <taxon>Pseudomonadota</taxon>
        <taxon>Betaproteobacteria</taxon>
        <taxon>Burkholderiales</taxon>
        <taxon>Comamonadaceae</taxon>
        <taxon>Comamonas</taxon>
    </lineage>
</organism>
<gene>
    <name evidence="7" type="ORF">HS961_00610</name>
</gene>
<keyword evidence="2" id="KW-1003">Cell membrane</keyword>
<dbReference type="Pfam" id="PF03899">
    <property type="entry name" value="ATP-synt_I"/>
    <property type="match status" value="1"/>
</dbReference>
<evidence type="ECO:0000313" key="8">
    <source>
        <dbReference type="Proteomes" id="UP000515240"/>
    </source>
</evidence>
<comment type="subcellular location">
    <subcellularLocation>
        <location evidence="1">Cell membrane</location>
        <topology evidence="1">Multi-pass membrane protein</topology>
    </subcellularLocation>
</comment>
<dbReference type="GO" id="GO:0005886">
    <property type="term" value="C:plasma membrane"/>
    <property type="evidence" value="ECO:0007669"/>
    <property type="project" value="UniProtKB-SubCell"/>
</dbReference>
<dbReference type="KEGG" id="cpis:HS961_00610"/>
<dbReference type="Proteomes" id="UP000515240">
    <property type="component" value="Chromosome"/>
</dbReference>
<evidence type="ECO:0000256" key="5">
    <source>
        <dbReference type="ARBA" id="ARBA00023136"/>
    </source>
</evidence>
<evidence type="ECO:0000256" key="4">
    <source>
        <dbReference type="ARBA" id="ARBA00022989"/>
    </source>
</evidence>
<keyword evidence="5 6" id="KW-0472">Membrane</keyword>